<protein>
    <recommendedName>
        <fullName evidence="13">Cytochrome P450</fullName>
    </recommendedName>
</protein>
<name>A0AAW2DA47_9ROSI</name>
<dbReference type="Gene3D" id="1.10.630.10">
    <property type="entry name" value="Cytochrome P450"/>
    <property type="match status" value="1"/>
</dbReference>
<dbReference type="GO" id="GO:0016020">
    <property type="term" value="C:membrane"/>
    <property type="evidence" value="ECO:0007669"/>
    <property type="project" value="UniProtKB-SubCell"/>
</dbReference>
<dbReference type="PANTHER" id="PTHR47943">
    <property type="entry name" value="CYTOCHROME P450 93A3-LIKE"/>
    <property type="match status" value="1"/>
</dbReference>
<dbReference type="EMBL" id="JAZDWU010000003">
    <property type="protein sequence ID" value="KAL0006722.1"/>
    <property type="molecule type" value="Genomic_DNA"/>
</dbReference>
<keyword evidence="6" id="KW-0560">Oxidoreductase</keyword>
<keyword evidence="5" id="KW-0479">Metal-binding</keyword>
<feature type="transmembrane region" description="Helical" evidence="10">
    <location>
        <begin position="9"/>
        <end position="28"/>
    </location>
</feature>
<dbReference type="PANTHER" id="PTHR47943:SF8">
    <property type="entry name" value="CYTOCHROME P450"/>
    <property type="match status" value="1"/>
</dbReference>
<evidence type="ECO:0000256" key="8">
    <source>
        <dbReference type="ARBA" id="ARBA00023033"/>
    </source>
</evidence>
<evidence type="ECO:0000313" key="12">
    <source>
        <dbReference type="Proteomes" id="UP001459277"/>
    </source>
</evidence>
<evidence type="ECO:0008006" key="13">
    <source>
        <dbReference type="Google" id="ProtNLM"/>
    </source>
</evidence>
<dbReference type="InterPro" id="IPR036396">
    <property type="entry name" value="Cyt_P450_sf"/>
</dbReference>
<keyword evidence="10" id="KW-0812">Transmembrane</keyword>
<dbReference type="Pfam" id="PF00067">
    <property type="entry name" value="p450"/>
    <property type="match status" value="1"/>
</dbReference>
<organism evidence="11 12">
    <name type="scientific">Lithocarpus litseifolius</name>
    <dbReference type="NCBI Taxonomy" id="425828"/>
    <lineage>
        <taxon>Eukaryota</taxon>
        <taxon>Viridiplantae</taxon>
        <taxon>Streptophyta</taxon>
        <taxon>Embryophyta</taxon>
        <taxon>Tracheophyta</taxon>
        <taxon>Spermatophyta</taxon>
        <taxon>Magnoliopsida</taxon>
        <taxon>eudicotyledons</taxon>
        <taxon>Gunneridae</taxon>
        <taxon>Pentapetalae</taxon>
        <taxon>rosids</taxon>
        <taxon>fabids</taxon>
        <taxon>Fagales</taxon>
        <taxon>Fagaceae</taxon>
        <taxon>Lithocarpus</taxon>
    </lineage>
</organism>
<keyword evidence="7" id="KW-0408">Iron</keyword>
<dbReference type="SUPFAM" id="SSF48264">
    <property type="entry name" value="Cytochrome P450"/>
    <property type="match status" value="1"/>
</dbReference>
<comment type="caution">
    <text evidence="11">The sequence shown here is derived from an EMBL/GenBank/DDBJ whole genome shotgun (WGS) entry which is preliminary data.</text>
</comment>
<evidence type="ECO:0000256" key="4">
    <source>
        <dbReference type="ARBA" id="ARBA00022617"/>
    </source>
</evidence>
<evidence type="ECO:0000256" key="10">
    <source>
        <dbReference type="SAM" id="Phobius"/>
    </source>
</evidence>
<comment type="subcellular location">
    <subcellularLocation>
        <location evidence="2">Membrane</location>
    </subcellularLocation>
</comment>
<evidence type="ECO:0000256" key="9">
    <source>
        <dbReference type="ARBA" id="ARBA00023136"/>
    </source>
</evidence>
<keyword evidence="4" id="KW-0349">Heme</keyword>
<keyword evidence="8" id="KW-0503">Monooxygenase</keyword>
<comment type="similarity">
    <text evidence="3">Belongs to the cytochrome P450 family.</text>
</comment>
<evidence type="ECO:0000256" key="7">
    <source>
        <dbReference type="ARBA" id="ARBA00023004"/>
    </source>
</evidence>
<comment type="cofactor">
    <cofactor evidence="1">
        <name>heme</name>
        <dbReference type="ChEBI" id="CHEBI:30413"/>
    </cofactor>
</comment>
<dbReference type="GO" id="GO:0005506">
    <property type="term" value="F:iron ion binding"/>
    <property type="evidence" value="ECO:0007669"/>
    <property type="project" value="InterPro"/>
</dbReference>
<evidence type="ECO:0000256" key="3">
    <source>
        <dbReference type="ARBA" id="ARBA00010617"/>
    </source>
</evidence>
<dbReference type="AlphaFoldDB" id="A0AAW2DA47"/>
<dbReference type="GO" id="GO:0016705">
    <property type="term" value="F:oxidoreductase activity, acting on paired donors, with incorporation or reduction of molecular oxygen"/>
    <property type="evidence" value="ECO:0007669"/>
    <property type="project" value="InterPro"/>
</dbReference>
<evidence type="ECO:0000256" key="5">
    <source>
        <dbReference type="ARBA" id="ARBA00022723"/>
    </source>
</evidence>
<dbReference type="InterPro" id="IPR001128">
    <property type="entry name" value="Cyt_P450"/>
</dbReference>
<evidence type="ECO:0000313" key="11">
    <source>
        <dbReference type="EMBL" id="KAL0006722.1"/>
    </source>
</evidence>
<proteinExistence type="inferred from homology"/>
<accession>A0AAW2DA47</accession>
<keyword evidence="12" id="KW-1185">Reference proteome</keyword>
<evidence type="ECO:0000256" key="6">
    <source>
        <dbReference type="ARBA" id="ARBA00023002"/>
    </source>
</evidence>
<sequence>MVTMTDNQYYLVCFFLLFLTTLLFQFILNKLFKLKTHPKLPPGPPTLPVIGHLHLIGPSFHKSLQKLSTQYGPIFNLRLGFAQCIVVSSASVGTKIFKTHDLSFAEHQEIAFTNKFPYANSGFFNAPCRDYWRFIKKLCMTELLSTGQLERSRAVREKELACFLQNIF</sequence>
<keyword evidence="10" id="KW-1133">Transmembrane helix</keyword>
<dbReference type="GO" id="GO:0020037">
    <property type="term" value="F:heme binding"/>
    <property type="evidence" value="ECO:0007669"/>
    <property type="project" value="InterPro"/>
</dbReference>
<evidence type="ECO:0000256" key="2">
    <source>
        <dbReference type="ARBA" id="ARBA00004370"/>
    </source>
</evidence>
<gene>
    <name evidence="11" type="ORF">SO802_008224</name>
</gene>
<reference evidence="11 12" key="1">
    <citation type="submission" date="2024-01" db="EMBL/GenBank/DDBJ databases">
        <title>A telomere-to-telomere, gap-free genome of sweet tea (Lithocarpus litseifolius).</title>
        <authorList>
            <person name="Zhou J."/>
        </authorList>
    </citation>
    <scope>NUCLEOTIDE SEQUENCE [LARGE SCALE GENOMIC DNA]</scope>
    <source>
        <strain evidence="11">Zhou-2022a</strain>
        <tissue evidence="11">Leaf</tissue>
    </source>
</reference>
<dbReference type="Proteomes" id="UP001459277">
    <property type="component" value="Unassembled WGS sequence"/>
</dbReference>
<keyword evidence="9 10" id="KW-0472">Membrane</keyword>
<dbReference type="GO" id="GO:0004497">
    <property type="term" value="F:monooxygenase activity"/>
    <property type="evidence" value="ECO:0007669"/>
    <property type="project" value="UniProtKB-KW"/>
</dbReference>
<evidence type="ECO:0000256" key="1">
    <source>
        <dbReference type="ARBA" id="ARBA00001971"/>
    </source>
</evidence>